<keyword evidence="5" id="KW-1185">Reference proteome</keyword>
<dbReference type="UniPathway" id="UPA00079"/>
<keyword evidence="1" id="KW-0474">Menaquinone biosynthesis</keyword>
<dbReference type="GO" id="GO:0009116">
    <property type="term" value="P:nucleoside metabolic process"/>
    <property type="evidence" value="ECO:0007669"/>
    <property type="project" value="InterPro"/>
</dbReference>
<dbReference type="InterPro" id="IPR019963">
    <property type="entry name" value="FL_hydrolase_MqnB"/>
</dbReference>
<comment type="function">
    <text evidence="1">Catalyzes the hydrolysis of futalosine (FL) to dehypoxanthine futalosine (DHFL) and hypoxanthine, a step in the biosynthesis of menaquinone (MK, vitamin K2).</text>
</comment>
<protein>
    <recommendedName>
        <fullName evidence="1 2">Futalosine hydrolase</fullName>
        <shortName evidence="1">FL hydrolase</shortName>
        <ecNumber evidence="1 2">3.2.2.26</ecNumber>
    </recommendedName>
    <alternativeName>
        <fullName evidence="1">Futalosine nucleosidase</fullName>
    </alternativeName>
    <alternativeName>
        <fullName evidence="1">Menaquinone biosynthetic enzyme MqnB</fullName>
    </alternativeName>
</protein>
<dbReference type="Pfam" id="PF01048">
    <property type="entry name" value="PNP_UDP_1"/>
    <property type="match status" value="1"/>
</dbReference>
<sequence length="231" mass="25131">MPNFAGRNIFATVTQDMHKKILLLAATELEIRPLNSFLKEQDAVDVLIAGIGGVSTTYGLTRQLARQRYDLVLQAGIGGSLANRYAPGTVAVINRECFGDLGVVEEGRRRSVFDLQLAPADAPPFTGGWLLNPYDGLMALTGLDQAKGVTVNEITTSKDTIRHFRNDLGAEIESMEGAALHYVALQEAVPFLQVRAVSNYAGERDKTKWALGASVSKLNEIIEQLIRAFIA</sequence>
<gene>
    <name evidence="1" type="primary">mqnB</name>
    <name evidence="4" type="ORF">SAMN04487894_13116</name>
</gene>
<proteinExistence type="inferred from homology"/>
<name>A0A1G7BMH2_NIADE</name>
<evidence type="ECO:0000313" key="5">
    <source>
        <dbReference type="Proteomes" id="UP000198757"/>
    </source>
</evidence>
<dbReference type="GO" id="GO:0019284">
    <property type="term" value="P:L-methionine salvage from S-adenosylmethionine"/>
    <property type="evidence" value="ECO:0007669"/>
    <property type="project" value="TreeGrafter"/>
</dbReference>
<keyword evidence="1 4" id="KW-0378">Hydrolase</keyword>
<dbReference type="STRING" id="1285928.SAMN04487894_13116"/>
<dbReference type="Proteomes" id="UP000198757">
    <property type="component" value="Unassembled WGS sequence"/>
</dbReference>
<reference evidence="5" key="1">
    <citation type="submission" date="2016-10" db="EMBL/GenBank/DDBJ databases">
        <authorList>
            <person name="Varghese N."/>
            <person name="Submissions S."/>
        </authorList>
    </citation>
    <scope>NUCLEOTIDE SEQUENCE [LARGE SCALE GENOMIC DNA]</scope>
    <source>
        <strain evidence="5">DSM 25811 / CCM 8410 / LMG 26954 / E90</strain>
    </source>
</reference>
<dbReference type="SUPFAM" id="SSF53167">
    <property type="entry name" value="Purine and uridine phosphorylases"/>
    <property type="match status" value="1"/>
</dbReference>
<dbReference type="RefSeq" id="WP_245729449.1">
    <property type="nucleotide sequence ID" value="NZ_FMZO01000031.1"/>
</dbReference>
<dbReference type="EC" id="3.2.2.26" evidence="1 2"/>
<comment type="catalytic activity">
    <reaction evidence="1">
        <text>futalosine + H2O = dehypoxanthine futalosine + hypoxanthine</text>
        <dbReference type="Rhea" id="RHEA:25904"/>
        <dbReference type="ChEBI" id="CHEBI:15377"/>
        <dbReference type="ChEBI" id="CHEBI:17368"/>
        <dbReference type="ChEBI" id="CHEBI:58863"/>
        <dbReference type="ChEBI" id="CHEBI:58864"/>
        <dbReference type="EC" id="3.2.2.26"/>
    </reaction>
</comment>
<dbReference type="NCBIfam" id="TIGR03664">
    <property type="entry name" value="fut_nucase"/>
    <property type="match status" value="1"/>
</dbReference>
<evidence type="ECO:0000259" key="3">
    <source>
        <dbReference type="Pfam" id="PF01048"/>
    </source>
</evidence>
<dbReference type="PANTHER" id="PTHR46832:SF2">
    <property type="entry name" value="FUTALOSINE HYDROLASE"/>
    <property type="match status" value="1"/>
</dbReference>
<dbReference type="GO" id="GO:0009234">
    <property type="term" value="P:menaquinone biosynthetic process"/>
    <property type="evidence" value="ECO:0007669"/>
    <property type="project" value="UniProtKB-UniRule"/>
</dbReference>
<dbReference type="PANTHER" id="PTHR46832">
    <property type="entry name" value="5'-METHYLTHIOADENOSINE/S-ADENOSYLHOMOCYSTEINE NUCLEOSIDASE"/>
    <property type="match status" value="1"/>
</dbReference>
<feature type="domain" description="Nucleoside phosphorylase" evidence="3">
    <location>
        <begin position="49"/>
        <end position="230"/>
    </location>
</feature>
<dbReference type="InterPro" id="IPR035994">
    <property type="entry name" value="Nucleoside_phosphorylase_sf"/>
</dbReference>
<evidence type="ECO:0000256" key="2">
    <source>
        <dbReference type="NCBIfam" id="TIGR03664"/>
    </source>
</evidence>
<comment type="similarity">
    <text evidence="1">Belongs to the PNP/UDP phosphorylase family. Futalosine hydrolase subfamily.</text>
</comment>
<dbReference type="AlphaFoldDB" id="A0A1G7BMH2"/>
<dbReference type="GO" id="GO:0005829">
    <property type="term" value="C:cytosol"/>
    <property type="evidence" value="ECO:0007669"/>
    <property type="project" value="TreeGrafter"/>
</dbReference>
<comment type="pathway">
    <text evidence="1">Quinol/quinone metabolism; menaquinone biosynthesis.</text>
</comment>
<dbReference type="EMBL" id="FMZO01000031">
    <property type="protein sequence ID" value="SDE28137.1"/>
    <property type="molecule type" value="Genomic_DNA"/>
</dbReference>
<evidence type="ECO:0000256" key="1">
    <source>
        <dbReference type="HAMAP-Rule" id="MF_00991"/>
    </source>
</evidence>
<accession>A0A1G7BMH2</accession>
<evidence type="ECO:0000313" key="4">
    <source>
        <dbReference type="EMBL" id="SDE28137.1"/>
    </source>
</evidence>
<dbReference type="HAMAP" id="MF_00991">
    <property type="entry name" value="MqnB"/>
    <property type="match status" value="1"/>
</dbReference>
<dbReference type="Gene3D" id="3.40.50.1580">
    <property type="entry name" value="Nucleoside phosphorylase domain"/>
    <property type="match status" value="1"/>
</dbReference>
<dbReference type="InterPro" id="IPR000845">
    <property type="entry name" value="Nucleoside_phosphorylase_d"/>
</dbReference>
<organism evidence="4 5">
    <name type="scientific">Niabella drilacis (strain DSM 25811 / CCM 8410 / CCUG 62505 / LMG 26954 / E90)</name>
    <dbReference type="NCBI Taxonomy" id="1285928"/>
    <lineage>
        <taxon>Bacteria</taxon>
        <taxon>Pseudomonadati</taxon>
        <taxon>Bacteroidota</taxon>
        <taxon>Chitinophagia</taxon>
        <taxon>Chitinophagales</taxon>
        <taxon>Chitinophagaceae</taxon>
        <taxon>Niabella</taxon>
    </lineage>
</organism>
<dbReference type="GO" id="GO:0008782">
    <property type="term" value="F:adenosylhomocysteine nucleosidase activity"/>
    <property type="evidence" value="ECO:0007669"/>
    <property type="project" value="TreeGrafter"/>
</dbReference>
<dbReference type="GO" id="GO:0008930">
    <property type="term" value="F:methylthioadenosine nucleosidase activity"/>
    <property type="evidence" value="ECO:0007669"/>
    <property type="project" value="TreeGrafter"/>
</dbReference>